<reference evidence="2" key="1">
    <citation type="journal article" date="2019" name="PLoS Negl. Trop. Dis.">
        <title>Revisiting the worldwide diversity of Leptospira species in the environment.</title>
        <authorList>
            <person name="Vincent A.T."/>
            <person name="Schiettekatte O."/>
            <person name="Bourhy P."/>
            <person name="Veyrier F.J."/>
            <person name="Picardeau M."/>
        </authorList>
    </citation>
    <scope>NUCLEOTIDE SEQUENCE [LARGE SCALE GENOMIC DNA]</scope>
    <source>
        <strain evidence="2">201800277</strain>
    </source>
</reference>
<feature type="transmembrane region" description="Helical" evidence="1">
    <location>
        <begin position="20"/>
        <end position="38"/>
    </location>
</feature>
<evidence type="ECO:0000256" key="1">
    <source>
        <dbReference type="SAM" id="Phobius"/>
    </source>
</evidence>
<comment type="caution">
    <text evidence="2">The sequence shown here is derived from an EMBL/GenBank/DDBJ whole genome shotgun (WGS) entry which is preliminary data.</text>
</comment>
<keyword evidence="1" id="KW-0472">Membrane</keyword>
<organism evidence="2 3">
    <name type="scientific">Leptospira brenneri</name>
    <dbReference type="NCBI Taxonomy" id="2023182"/>
    <lineage>
        <taxon>Bacteria</taxon>
        <taxon>Pseudomonadati</taxon>
        <taxon>Spirochaetota</taxon>
        <taxon>Spirochaetia</taxon>
        <taxon>Leptospirales</taxon>
        <taxon>Leptospiraceae</taxon>
        <taxon>Leptospira</taxon>
    </lineage>
</organism>
<sequence length="75" mass="8480">MTGESEKPSNQKPEKSPMAMAGAGFEFVSSIVLFVLGGYYLDEYLKTEPLWLLVGFFLGFLFAFYSLIKRAKENE</sequence>
<proteinExistence type="predicted"/>
<dbReference type="RefSeq" id="WP_100789995.1">
    <property type="nucleotide sequence ID" value="NZ_NPDQ01000002.1"/>
</dbReference>
<dbReference type="Proteomes" id="UP000297891">
    <property type="component" value="Unassembled WGS sequence"/>
</dbReference>
<dbReference type="InterPro" id="IPR032820">
    <property type="entry name" value="ATPase_put"/>
</dbReference>
<protein>
    <submittedName>
        <fullName evidence="2">AtpZ/AtpI family protein</fullName>
    </submittedName>
</protein>
<accession>A0A2M9Y573</accession>
<gene>
    <name evidence="2" type="ORF">EHQ30_09655</name>
</gene>
<dbReference type="Pfam" id="PF09527">
    <property type="entry name" value="ATPase_gene1"/>
    <property type="match status" value="1"/>
</dbReference>
<dbReference type="OrthoDB" id="345164at2"/>
<evidence type="ECO:0000313" key="2">
    <source>
        <dbReference type="EMBL" id="TGK96835.1"/>
    </source>
</evidence>
<keyword evidence="1" id="KW-0812">Transmembrane</keyword>
<evidence type="ECO:0000313" key="3">
    <source>
        <dbReference type="Proteomes" id="UP000297891"/>
    </source>
</evidence>
<keyword evidence="1" id="KW-1133">Transmembrane helix</keyword>
<dbReference type="EMBL" id="RQFP01000001">
    <property type="protein sequence ID" value="TGK96835.1"/>
    <property type="molecule type" value="Genomic_DNA"/>
</dbReference>
<name>A0A2M9Y573_9LEPT</name>
<feature type="transmembrane region" description="Helical" evidence="1">
    <location>
        <begin position="50"/>
        <end position="68"/>
    </location>
</feature>
<keyword evidence="3" id="KW-1185">Reference proteome</keyword>
<dbReference type="AlphaFoldDB" id="A0A2M9Y573"/>